<proteinExistence type="predicted"/>
<reference evidence="1" key="1">
    <citation type="journal article" date="2015" name="Nature">
        <title>Complex archaea that bridge the gap between prokaryotes and eukaryotes.</title>
        <authorList>
            <person name="Spang A."/>
            <person name="Saw J.H."/>
            <person name="Jorgensen S.L."/>
            <person name="Zaremba-Niedzwiedzka K."/>
            <person name="Martijn J."/>
            <person name="Lind A.E."/>
            <person name="van Eijk R."/>
            <person name="Schleper C."/>
            <person name="Guy L."/>
            <person name="Ettema T.J."/>
        </authorList>
    </citation>
    <scope>NUCLEOTIDE SEQUENCE</scope>
</reference>
<sequence length="52" mass="5091">MTRAASDRSARVILASAGVGAGHNQAAAAIQAALAEADPAVQADFVDSLALV</sequence>
<evidence type="ECO:0000313" key="1">
    <source>
        <dbReference type="EMBL" id="KKK80143.1"/>
    </source>
</evidence>
<feature type="non-terminal residue" evidence="1">
    <location>
        <position position="52"/>
    </location>
</feature>
<dbReference type="EMBL" id="LAZR01053718">
    <property type="protein sequence ID" value="KKK80143.1"/>
    <property type="molecule type" value="Genomic_DNA"/>
</dbReference>
<dbReference type="AlphaFoldDB" id="A0A0F8YFB3"/>
<evidence type="ECO:0008006" key="2">
    <source>
        <dbReference type="Google" id="ProtNLM"/>
    </source>
</evidence>
<protein>
    <recommendedName>
        <fullName evidence="2">Galactosyldiacylglycerol synthase</fullName>
    </recommendedName>
</protein>
<name>A0A0F8YFB3_9ZZZZ</name>
<accession>A0A0F8YFB3</accession>
<comment type="caution">
    <text evidence="1">The sequence shown here is derived from an EMBL/GenBank/DDBJ whole genome shotgun (WGS) entry which is preliminary data.</text>
</comment>
<gene>
    <name evidence="1" type="ORF">LCGC14_2826450</name>
</gene>
<organism evidence="1">
    <name type="scientific">marine sediment metagenome</name>
    <dbReference type="NCBI Taxonomy" id="412755"/>
    <lineage>
        <taxon>unclassified sequences</taxon>
        <taxon>metagenomes</taxon>
        <taxon>ecological metagenomes</taxon>
    </lineage>
</organism>